<dbReference type="RefSeq" id="XP_041230756.1">
    <property type="nucleotide sequence ID" value="XM_041376585.1"/>
</dbReference>
<comment type="caution">
    <text evidence="1">The sequence shown here is derived from an EMBL/GenBank/DDBJ whole genome shotgun (WGS) entry which is preliminary data.</text>
</comment>
<reference evidence="1" key="1">
    <citation type="journal article" date="2020" name="New Phytol.">
        <title>Comparative genomics reveals dynamic genome evolution in host specialist ectomycorrhizal fungi.</title>
        <authorList>
            <person name="Lofgren L.A."/>
            <person name="Nguyen N.H."/>
            <person name="Vilgalys R."/>
            <person name="Ruytinx J."/>
            <person name="Liao H.L."/>
            <person name="Branco S."/>
            <person name="Kuo A."/>
            <person name="LaButti K."/>
            <person name="Lipzen A."/>
            <person name="Andreopoulos W."/>
            <person name="Pangilinan J."/>
            <person name="Riley R."/>
            <person name="Hundley H."/>
            <person name="Na H."/>
            <person name="Barry K."/>
            <person name="Grigoriev I.V."/>
            <person name="Stajich J.E."/>
            <person name="Kennedy P.G."/>
        </authorList>
    </citation>
    <scope>NUCLEOTIDE SEQUENCE</scope>
    <source>
        <strain evidence="1">FC203</strain>
    </source>
</reference>
<name>A0AAD4EFJ7_9AGAM</name>
<sequence>MTSRSAIPSLPSANQRRVPKFFRRPTRSHSGFCMTPPPSSIMNIAFSYTPMPMIHHPDPAFSTGFEIVSGRPGGEDIEFRERSSGVVDIPYAKCVSPLSFSNIQPISYYVEECISKRKQIKIIPLKHGKPAACPPDSNATAHSNGAAQAQSPQAQAAVSVSAALPIVNTIILMQR</sequence>
<dbReference type="Proteomes" id="UP001195769">
    <property type="component" value="Unassembled WGS sequence"/>
</dbReference>
<dbReference type="AlphaFoldDB" id="A0AAD4EFJ7"/>
<keyword evidence="2" id="KW-1185">Reference proteome</keyword>
<gene>
    <name evidence="1" type="ORF">F5891DRAFT_976158</name>
</gene>
<accession>A0AAD4EFJ7</accession>
<proteinExistence type="predicted"/>
<dbReference type="EMBL" id="JABBWK010000007">
    <property type="protein sequence ID" value="KAG1905181.1"/>
    <property type="molecule type" value="Genomic_DNA"/>
</dbReference>
<dbReference type="GeneID" id="64670883"/>
<evidence type="ECO:0000313" key="1">
    <source>
        <dbReference type="EMBL" id="KAG1905181.1"/>
    </source>
</evidence>
<evidence type="ECO:0000313" key="2">
    <source>
        <dbReference type="Proteomes" id="UP001195769"/>
    </source>
</evidence>
<organism evidence="1 2">
    <name type="scientific">Suillus fuscotomentosus</name>
    <dbReference type="NCBI Taxonomy" id="1912939"/>
    <lineage>
        <taxon>Eukaryota</taxon>
        <taxon>Fungi</taxon>
        <taxon>Dikarya</taxon>
        <taxon>Basidiomycota</taxon>
        <taxon>Agaricomycotina</taxon>
        <taxon>Agaricomycetes</taxon>
        <taxon>Agaricomycetidae</taxon>
        <taxon>Boletales</taxon>
        <taxon>Suillineae</taxon>
        <taxon>Suillaceae</taxon>
        <taxon>Suillus</taxon>
    </lineage>
</organism>
<protein>
    <submittedName>
        <fullName evidence="1">Uncharacterized protein</fullName>
    </submittedName>
</protein>